<sequence length="664" mass="70619">MGTNKCNTDTCIPRCKTDTFPEGGCRCTQKFHPTGCTCPEDKLGFYTKEQCEADQAYQKMTDCTISSTLPGIDCICTTSFHPIDCTCPKEPVKLGGIPNNTCSCRSSGDPRNGTDCPEYCTGPDIPSQDCVCDSDPLATFTLDDCQPTKTCTGDNIPEGCTPNCTEGSTDTVYSKSCKCISTSHPAGCMCPIATSELTGIPNARCECLTTNDPRAGQGECPPYCTKTIHPSECICDTGSTGTEWNLEKCQTTKICSEDDIEKGSCTCGETQNRPTGCLCRNNIDTDCICSIDGQASGCTYLKCSKQTEDDLPCECTQTNHPTGCMCPIAISELTGIPTDQCPCLTTGDPRAGSTCPPYCTDNEYSEGCACNSGDPRAGSTCPPYCTDNEYSEGCACNSGLNGYQECEYAALVACEDTTGSVVSEGSCKCKSGKSPVGCTCPLDDVDESYTKEQCEDEKYNALSDCSSGSILPSEGCLCNTEYIPNGCTCPRIITDDTNKVEECTDITKKCNELSKQQLEEVDTTLCKCYKAGDPRNGCTGQTIECDDSQADLSQVPISLCPCLATGDPRAGSTCPPYCTDNEYSEGCACNSGLNGYQECEYAALVACEDTTGSVVSEGSCKCKSGKSPVGCTCPLDDVDESYTRTACEDEKQQTSNYQQTDSSS</sequence>
<dbReference type="AlphaFoldDB" id="A0A5J4X8X0"/>
<reference evidence="1 2" key="1">
    <citation type="submission" date="2019-03" db="EMBL/GenBank/DDBJ databases">
        <title>Single cell metagenomics reveals metabolic interactions within the superorganism composed of flagellate Streblomastix strix and complex community of Bacteroidetes bacteria on its surface.</title>
        <authorList>
            <person name="Treitli S.C."/>
            <person name="Kolisko M."/>
            <person name="Husnik F."/>
            <person name="Keeling P."/>
            <person name="Hampl V."/>
        </authorList>
    </citation>
    <scope>NUCLEOTIDE SEQUENCE [LARGE SCALE GENOMIC DNA]</scope>
    <source>
        <strain evidence="1">ST1C</strain>
    </source>
</reference>
<dbReference type="OrthoDB" id="283575at2759"/>
<gene>
    <name evidence="1" type="ORF">EZS28_000951</name>
</gene>
<comment type="caution">
    <text evidence="1">The sequence shown here is derived from an EMBL/GenBank/DDBJ whole genome shotgun (WGS) entry which is preliminary data.</text>
</comment>
<evidence type="ECO:0000313" key="2">
    <source>
        <dbReference type="Proteomes" id="UP000324800"/>
    </source>
</evidence>
<dbReference type="EMBL" id="SNRW01000090">
    <property type="protein sequence ID" value="KAA6403523.1"/>
    <property type="molecule type" value="Genomic_DNA"/>
</dbReference>
<evidence type="ECO:0000313" key="1">
    <source>
        <dbReference type="EMBL" id="KAA6403523.1"/>
    </source>
</evidence>
<protein>
    <submittedName>
        <fullName evidence="1">Uncharacterized protein</fullName>
    </submittedName>
</protein>
<accession>A0A5J4X8X0</accession>
<name>A0A5J4X8X0_9EUKA</name>
<organism evidence="1 2">
    <name type="scientific">Streblomastix strix</name>
    <dbReference type="NCBI Taxonomy" id="222440"/>
    <lineage>
        <taxon>Eukaryota</taxon>
        <taxon>Metamonada</taxon>
        <taxon>Preaxostyla</taxon>
        <taxon>Oxymonadida</taxon>
        <taxon>Streblomastigidae</taxon>
        <taxon>Streblomastix</taxon>
    </lineage>
</organism>
<dbReference type="Proteomes" id="UP000324800">
    <property type="component" value="Unassembled WGS sequence"/>
</dbReference>
<proteinExistence type="predicted"/>